<dbReference type="RefSeq" id="WP_378267784.1">
    <property type="nucleotide sequence ID" value="NZ_JBHUKR010000015.1"/>
</dbReference>
<protein>
    <submittedName>
        <fullName evidence="1">Uncharacterized protein</fullName>
    </submittedName>
</protein>
<keyword evidence="2" id="KW-1185">Reference proteome</keyword>
<dbReference type="Proteomes" id="UP001597417">
    <property type="component" value="Unassembled WGS sequence"/>
</dbReference>
<name>A0ABW5G108_9PSEU</name>
<accession>A0ABW5G108</accession>
<reference evidence="2" key="1">
    <citation type="journal article" date="2019" name="Int. J. Syst. Evol. Microbiol.">
        <title>The Global Catalogue of Microorganisms (GCM) 10K type strain sequencing project: providing services to taxonomists for standard genome sequencing and annotation.</title>
        <authorList>
            <consortium name="The Broad Institute Genomics Platform"/>
            <consortium name="The Broad Institute Genome Sequencing Center for Infectious Disease"/>
            <person name="Wu L."/>
            <person name="Ma J."/>
        </authorList>
    </citation>
    <scope>NUCLEOTIDE SEQUENCE [LARGE SCALE GENOMIC DNA]</scope>
    <source>
        <strain evidence="2">CGMCC 4.7645</strain>
    </source>
</reference>
<dbReference type="EMBL" id="JBHUKR010000015">
    <property type="protein sequence ID" value="MFD2419752.1"/>
    <property type="molecule type" value="Genomic_DNA"/>
</dbReference>
<evidence type="ECO:0000313" key="2">
    <source>
        <dbReference type="Proteomes" id="UP001597417"/>
    </source>
</evidence>
<comment type="caution">
    <text evidence="1">The sequence shown here is derived from an EMBL/GenBank/DDBJ whole genome shotgun (WGS) entry which is preliminary data.</text>
</comment>
<organism evidence="1 2">
    <name type="scientific">Amycolatopsis pigmentata</name>
    <dbReference type="NCBI Taxonomy" id="450801"/>
    <lineage>
        <taxon>Bacteria</taxon>
        <taxon>Bacillati</taxon>
        <taxon>Actinomycetota</taxon>
        <taxon>Actinomycetes</taxon>
        <taxon>Pseudonocardiales</taxon>
        <taxon>Pseudonocardiaceae</taxon>
        <taxon>Amycolatopsis</taxon>
    </lineage>
</organism>
<gene>
    <name evidence="1" type="ORF">ACFSXZ_25820</name>
</gene>
<evidence type="ECO:0000313" key="1">
    <source>
        <dbReference type="EMBL" id="MFD2419752.1"/>
    </source>
</evidence>
<proteinExistence type="predicted"/>
<sequence>MGYSSFAHPVSRRHLASGESSAVASERRLFSPRFVTALGPHFVAVDRVQPVVVSISADGQLLDTRSWSREVAVPEASTWPNQKFAIDGRTLFAQSLPTGETVAVEVGADGRLEHGVADRWPAEASVVVRPRMWSAPPIVSPDHGDDGRTWSVRSKLDQFSWSADVTLTGKGGEIEALNIPEPASVVSYSSIGAETVALCVQRANKRPWPFSPDIEMWLISAQPEGLSSHVLPDIDITGLCWEKDMSPERKIKRQVEFSNYLSYSTGQYQGVRECGADNIELAVSGDVSAGEPVIDLRFTLDDIPGVTFVRTDRPFDELGNVAGGLRDMNVSLVEDLRAGLARRFRPEGQETIAL</sequence>